<dbReference type="InterPro" id="IPR017946">
    <property type="entry name" value="PLC-like_Pdiesterase_TIM-brl"/>
</dbReference>
<organism evidence="2 3">
    <name type="scientific">Naegleria lovaniensis</name>
    <name type="common">Amoeba</name>
    <dbReference type="NCBI Taxonomy" id="51637"/>
    <lineage>
        <taxon>Eukaryota</taxon>
        <taxon>Discoba</taxon>
        <taxon>Heterolobosea</taxon>
        <taxon>Tetramitia</taxon>
        <taxon>Eutetramitia</taxon>
        <taxon>Vahlkampfiidae</taxon>
        <taxon>Naegleria</taxon>
    </lineage>
</organism>
<protein>
    <recommendedName>
        <fullName evidence="1">GP-PDE domain-containing protein</fullName>
    </recommendedName>
</protein>
<dbReference type="GO" id="GO:0008081">
    <property type="term" value="F:phosphoric diester hydrolase activity"/>
    <property type="evidence" value="ECO:0007669"/>
    <property type="project" value="InterPro"/>
</dbReference>
<dbReference type="InterPro" id="IPR030395">
    <property type="entry name" value="GP_PDE_dom"/>
</dbReference>
<dbReference type="CDD" id="cd08561">
    <property type="entry name" value="GDPD_cytoplasmic_ScUgpQ2_like"/>
    <property type="match status" value="1"/>
</dbReference>
<reference evidence="2 3" key="1">
    <citation type="journal article" date="2018" name="BMC Genomics">
        <title>The genome of Naegleria lovaniensis, the basis for a comparative approach to unravel pathogenicity factors of the human pathogenic amoeba N. fowleri.</title>
        <authorList>
            <person name="Liechti N."/>
            <person name="Schurch N."/>
            <person name="Bruggmann R."/>
            <person name="Wittwer M."/>
        </authorList>
    </citation>
    <scope>NUCLEOTIDE SEQUENCE [LARGE SCALE GENOMIC DNA]</scope>
    <source>
        <strain evidence="2 3">ATCC 30569</strain>
    </source>
</reference>
<feature type="domain" description="GP-PDE" evidence="1">
    <location>
        <begin position="51"/>
        <end position="332"/>
    </location>
</feature>
<accession>A0AA88KKE3</accession>
<evidence type="ECO:0000259" key="1">
    <source>
        <dbReference type="PROSITE" id="PS51704"/>
    </source>
</evidence>
<evidence type="ECO:0000313" key="3">
    <source>
        <dbReference type="Proteomes" id="UP000816034"/>
    </source>
</evidence>
<dbReference type="Gene3D" id="3.20.20.190">
    <property type="entry name" value="Phosphatidylinositol (PI) phosphodiesterase"/>
    <property type="match status" value="1"/>
</dbReference>
<dbReference type="PANTHER" id="PTHR46211:SF14">
    <property type="entry name" value="GLYCEROPHOSPHODIESTER PHOSPHODIESTERASE"/>
    <property type="match status" value="1"/>
</dbReference>
<dbReference type="GO" id="GO:0006629">
    <property type="term" value="P:lipid metabolic process"/>
    <property type="evidence" value="ECO:0007669"/>
    <property type="project" value="InterPro"/>
</dbReference>
<dbReference type="RefSeq" id="XP_044548572.1">
    <property type="nucleotide sequence ID" value="XM_044694546.1"/>
</dbReference>
<dbReference type="AlphaFoldDB" id="A0AA88KKE3"/>
<dbReference type="SUPFAM" id="SSF51695">
    <property type="entry name" value="PLC-like phosphodiesterases"/>
    <property type="match status" value="1"/>
</dbReference>
<sequence>MKSREIMKKTNFGRSILLLSIIMLHCFFLSSSMLNAHENPSPKPFPHIPRPFFSSHRGSRFLTPENTMQAFQQILALGTSVLEFDVRLTKDHQLVVFHDAVVNRTTDGENAVNAYTLQEIKKLNAAFHFRDHTGEYLFRTTTTMEKKKISFRVSTLEEIFLEFWGEPRELTPLDINMNIEIKDNDLLAAELLLKLLEKYGNVHEHVVIVSNFCTPLEFIQQNNKLIPTGTCEKEVVRFVIYHTLNDLTSPLFELGKLVIGQQSMKTRYSAFQIPVSHLGLNFSNPYFISDAKQTGKEVHYWVVNSKESMRQLIKAGADGIITDRTDLALEVWKEMNLPLSPIVELYRKKYSDHLPHLSKPYENFEEIHSCVTLICRVIDSLKFVVLSTLFVSLLLSYQLCCYCCKLFTSGKAERKTKVD</sequence>
<dbReference type="PANTHER" id="PTHR46211">
    <property type="entry name" value="GLYCEROPHOSPHORYL DIESTER PHOSPHODIESTERASE"/>
    <property type="match status" value="1"/>
</dbReference>
<proteinExistence type="predicted"/>
<dbReference type="PROSITE" id="PS51704">
    <property type="entry name" value="GP_PDE"/>
    <property type="match status" value="1"/>
</dbReference>
<gene>
    <name evidence="2" type="ORF">C9374_004860</name>
</gene>
<dbReference type="Pfam" id="PF03009">
    <property type="entry name" value="GDPD"/>
    <property type="match status" value="1"/>
</dbReference>
<dbReference type="EMBL" id="PYSW02000022">
    <property type="protein sequence ID" value="KAG2382893.1"/>
    <property type="molecule type" value="Genomic_DNA"/>
</dbReference>
<comment type="caution">
    <text evidence="2">The sequence shown here is derived from an EMBL/GenBank/DDBJ whole genome shotgun (WGS) entry which is preliminary data.</text>
</comment>
<dbReference type="GeneID" id="68097315"/>
<name>A0AA88KKE3_NAELO</name>
<keyword evidence="3" id="KW-1185">Reference proteome</keyword>
<dbReference type="Proteomes" id="UP000816034">
    <property type="component" value="Unassembled WGS sequence"/>
</dbReference>
<evidence type="ECO:0000313" key="2">
    <source>
        <dbReference type="EMBL" id="KAG2382893.1"/>
    </source>
</evidence>